<dbReference type="InterPro" id="IPR013538">
    <property type="entry name" value="ASHA1/2-like_C"/>
</dbReference>
<evidence type="ECO:0000313" key="4">
    <source>
        <dbReference type="Proteomes" id="UP000481252"/>
    </source>
</evidence>
<dbReference type="Proteomes" id="UP000481252">
    <property type="component" value="Unassembled WGS sequence"/>
</dbReference>
<comment type="similarity">
    <text evidence="1">Belongs to the AHA1 family.</text>
</comment>
<accession>A0A7C9RAF8</accession>
<name>A0A7C9RAF8_9HYPH</name>
<dbReference type="EMBL" id="JAAKZG010000014">
    <property type="protein sequence ID" value="NGN44201.1"/>
    <property type="molecule type" value="Genomic_DNA"/>
</dbReference>
<protein>
    <submittedName>
        <fullName evidence="3">SRPBCC family protein</fullName>
    </submittedName>
</protein>
<dbReference type="AlphaFoldDB" id="A0A7C9RAF8"/>
<dbReference type="RefSeq" id="WP_165120599.1">
    <property type="nucleotide sequence ID" value="NZ_JAAKZG010000014.1"/>
</dbReference>
<proteinExistence type="inferred from homology"/>
<dbReference type="Gene3D" id="3.30.530.20">
    <property type="match status" value="1"/>
</dbReference>
<feature type="domain" description="Activator of Hsp90 ATPase homologue 1/2-like C-terminal" evidence="2">
    <location>
        <begin position="22"/>
        <end position="149"/>
    </location>
</feature>
<organism evidence="3 4">
    <name type="scientific">Mesorhizobium zhangyense</name>
    <dbReference type="NCBI Taxonomy" id="1776730"/>
    <lineage>
        <taxon>Bacteria</taxon>
        <taxon>Pseudomonadati</taxon>
        <taxon>Pseudomonadota</taxon>
        <taxon>Alphaproteobacteria</taxon>
        <taxon>Hyphomicrobiales</taxon>
        <taxon>Phyllobacteriaceae</taxon>
        <taxon>Mesorhizobium</taxon>
    </lineage>
</organism>
<dbReference type="SUPFAM" id="SSF55961">
    <property type="entry name" value="Bet v1-like"/>
    <property type="match status" value="1"/>
</dbReference>
<dbReference type="InterPro" id="IPR023393">
    <property type="entry name" value="START-like_dom_sf"/>
</dbReference>
<evidence type="ECO:0000259" key="2">
    <source>
        <dbReference type="Pfam" id="PF08327"/>
    </source>
</evidence>
<sequence length="176" mass="20106">MREFGVVTAPNTVRLERVFPGPIERIWAYLTEPEKRRVWLAAGPMADHVGGVVELRFRHSELSHETTPERFGENGREFRNVGNVTACDPPHLLSFTWPSSGGDMSEVTFELSPQGNDVLMILTHRRLADRPEMTSVASGWHTHLSILEDQLAGRKPRGFWSTYMELEKEYEKRLSS</sequence>
<evidence type="ECO:0000313" key="3">
    <source>
        <dbReference type="EMBL" id="NGN44201.1"/>
    </source>
</evidence>
<evidence type="ECO:0000256" key="1">
    <source>
        <dbReference type="ARBA" id="ARBA00006817"/>
    </source>
</evidence>
<keyword evidence="4" id="KW-1185">Reference proteome</keyword>
<gene>
    <name evidence="3" type="ORF">G6N74_24330</name>
</gene>
<comment type="caution">
    <text evidence="3">The sequence shown here is derived from an EMBL/GenBank/DDBJ whole genome shotgun (WGS) entry which is preliminary data.</text>
</comment>
<reference evidence="3 4" key="1">
    <citation type="submission" date="2020-02" db="EMBL/GenBank/DDBJ databases">
        <title>Genome sequence of the type strain CGMCC 1.15528 of Mesorhizobium zhangyense.</title>
        <authorList>
            <person name="Gao J."/>
            <person name="Sun J."/>
        </authorList>
    </citation>
    <scope>NUCLEOTIDE SEQUENCE [LARGE SCALE GENOMIC DNA]</scope>
    <source>
        <strain evidence="3 4">CGMCC 1.15528</strain>
    </source>
</reference>
<dbReference type="CDD" id="cd08899">
    <property type="entry name" value="SRPBCC_CalC_Aha1-like_6"/>
    <property type="match status" value="1"/>
</dbReference>
<dbReference type="Pfam" id="PF08327">
    <property type="entry name" value="AHSA1"/>
    <property type="match status" value="1"/>
</dbReference>